<keyword evidence="2" id="KW-1185">Reference proteome</keyword>
<proteinExistence type="predicted"/>
<evidence type="ECO:0000313" key="1">
    <source>
        <dbReference type="EMBL" id="MEJ8659272.1"/>
    </source>
</evidence>
<gene>
    <name evidence="1" type="ORF">WKI58_22605</name>
</gene>
<protein>
    <submittedName>
        <fullName evidence="1">Uncharacterized protein</fullName>
    </submittedName>
</protein>
<evidence type="ECO:0000313" key="2">
    <source>
        <dbReference type="Proteomes" id="UP001375539"/>
    </source>
</evidence>
<organism evidence="1 2">
    <name type="scientific">Streptomyces pratisoli</name>
    <dbReference type="NCBI Taxonomy" id="3139917"/>
    <lineage>
        <taxon>Bacteria</taxon>
        <taxon>Bacillati</taxon>
        <taxon>Actinomycetota</taxon>
        <taxon>Actinomycetes</taxon>
        <taxon>Kitasatosporales</taxon>
        <taxon>Streptomycetaceae</taxon>
        <taxon>Streptomyces</taxon>
    </lineage>
</organism>
<accession>A0ACC6QLX3</accession>
<dbReference type="Proteomes" id="UP001375539">
    <property type="component" value="Unassembled WGS sequence"/>
</dbReference>
<name>A0ACC6QLX3_9ACTN</name>
<comment type="caution">
    <text evidence="1">The sequence shown here is derived from an EMBL/GenBank/DDBJ whole genome shotgun (WGS) entry which is preliminary data.</text>
</comment>
<dbReference type="EMBL" id="JBBKAI010000002">
    <property type="protein sequence ID" value="MEJ8659272.1"/>
    <property type="molecule type" value="Genomic_DNA"/>
</dbReference>
<reference evidence="1" key="1">
    <citation type="submission" date="2024-03" db="EMBL/GenBank/DDBJ databases">
        <title>Novel Streptomyces species of biotechnological and ecological value are a feature of Machair soil.</title>
        <authorList>
            <person name="Prole J.R."/>
            <person name="Goodfellow M."/>
            <person name="Allenby N."/>
            <person name="Ward A.C."/>
        </authorList>
    </citation>
    <scope>NUCLEOTIDE SEQUENCE</scope>
    <source>
        <strain evidence="1">MS1.AVA.4</strain>
    </source>
</reference>
<sequence>MAERELPPVPGPGPGDALEDELRELGRRLPLPDVDGGTMAERVLARMIAESVPVPVAETVPVRRRVASWIRRRWRTLTVTLSGVLVVLVLTPPVRAAVADWFGFGGVQVRYDPSASPPPGAALPACREPVSAAEAGRRAGFVPRAPRALGEPDAVSVSAVPGGRSTVSLCWYGRAGSTVRLDVFPARLDLGFSKQVRIRPQWLELSGGRTALWFAEPHVLRFPLTGGAGQRWTESRRTAGPTLLWMSADGRTTLRLEGEADMARGREIAESMP</sequence>